<evidence type="ECO:0000256" key="2">
    <source>
        <dbReference type="ARBA" id="ARBA00015978"/>
    </source>
</evidence>
<dbReference type="PROSITE" id="PS50005">
    <property type="entry name" value="TPR"/>
    <property type="match status" value="1"/>
</dbReference>
<dbReference type="SUPFAM" id="SSF48695">
    <property type="entry name" value="Multiheme cytochromes"/>
    <property type="match status" value="1"/>
</dbReference>
<evidence type="ECO:0000313" key="11">
    <source>
        <dbReference type="EMBL" id="MBD3868795.1"/>
    </source>
</evidence>
<keyword evidence="4" id="KW-0602">Photosynthesis</keyword>
<keyword evidence="3" id="KW-0813">Transport</keyword>
<dbReference type="GO" id="GO:0020037">
    <property type="term" value="F:heme binding"/>
    <property type="evidence" value="ECO:0007669"/>
    <property type="project" value="InterPro"/>
</dbReference>
<organism evidence="11 12">
    <name type="scientific">Candidatus Polarisedimenticola svalbardensis</name>
    <dbReference type="NCBI Taxonomy" id="2886004"/>
    <lineage>
        <taxon>Bacteria</taxon>
        <taxon>Pseudomonadati</taxon>
        <taxon>Acidobacteriota</taxon>
        <taxon>Candidatus Polarisedimenticolia</taxon>
        <taxon>Candidatus Polarisedimenticolales</taxon>
        <taxon>Candidatus Polarisedimenticolaceae</taxon>
        <taxon>Candidatus Polarisedimenticola</taxon>
    </lineage>
</organism>
<keyword evidence="5" id="KW-0349">Heme</keyword>
<dbReference type="SUPFAM" id="SSF48452">
    <property type="entry name" value="TPR-like"/>
    <property type="match status" value="1"/>
</dbReference>
<proteinExistence type="predicted"/>
<dbReference type="Pfam" id="PF02276">
    <property type="entry name" value="CytoC_RC"/>
    <property type="match status" value="1"/>
</dbReference>
<accession>A0A8J6Y7L3</accession>
<dbReference type="GO" id="GO:0005506">
    <property type="term" value="F:iron ion binding"/>
    <property type="evidence" value="ECO:0007669"/>
    <property type="project" value="InterPro"/>
</dbReference>
<comment type="caution">
    <text evidence="11">The sequence shown here is derived from an EMBL/GenBank/DDBJ whole genome shotgun (WGS) entry which is preliminary data.</text>
</comment>
<protein>
    <recommendedName>
        <fullName evidence="2">Photosynthetic reaction center cytochrome c subunit</fullName>
    </recommendedName>
</protein>
<keyword evidence="6" id="KW-0479">Metal-binding</keyword>
<dbReference type="Proteomes" id="UP000648239">
    <property type="component" value="Unassembled WGS sequence"/>
</dbReference>
<dbReference type="InterPro" id="IPR011990">
    <property type="entry name" value="TPR-like_helical_dom_sf"/>
</dbReference>
<evidence type="ECO:0000256" key="8">
    <source>
        <dbReference type="ARBA" id="ARBA00023004"/>
    </source>
</evidence>
<dbReference type="InterPro" id="IPR036280">
    <property type="entry name" value="Multihaem_cyt_sf"/>
</dbReference>
<feature type="repeat" description="TPR" evidence="9">
    <location>
        <begin position="204"/>
        <end position="237"/>
    </location>
</feature>
<dbReference type="InterPro" id="IPR023119">
    <property type="entry name" value="Multihaem_cyt_PRC_cyt_su-like"/>
</dbReference>
<keyword evidence="9" id="KW-0802">TPR repeat</keyword>
<evidence type="ECO:0000256" key="6">
    <source>
        <dbReference type="ARBA" id="ARBA00022723"/>
    </source>
</evidence>
<feature type="signal peptide" evidence="10">
    <location>
        <begin position="1"/>
        <end position="27"/>
    </location>
</feature>
<dbReference type="AlphaFoldDB" id="A0A8J6Y7L3"/>
<reference evidence="11 12" key="1">
    <citation type="submission" date="2020-08" db="EMBL/GenBank/DDBJ databases">
        <title>Acidobacteriota in marine sediments use diverse sulfur dissimilation pathways.</title>
        <authorList>
            <person name="Wasmund K."/>
        </authorList>
    </citation>
    <scope>NUCLEOTIDE SEQUENCE [LARGE SCALE GENOMIC DNA]</scope>
    <source>
        <strain evidence="11">MAG AM4</strain>
    </source>
</reference>
<evidence type="ECO:0000256" key="4">
    <source>
        <dbReference type="ARBA" id="ARBA00022531"/>
    </source>
</evidence>
<sequence length="258" mass="27993">MRTNRNLIMLGTLAVGLLLCAGTAALAQIPDEFTNLQVFPKDVGKQDLVVAMRNFSMGLGVRCTHCHVTTTEGDTSTMDWASDDLPTKKDARRMMQMVATINTQLLPEDKDKDGLRVQCVTCHRGLQNPDTLDKVLMKEYSAGGVEASIARYKTLREKYFGSGSFDFGPYALVGVAEQLAQRKGDMEAAVQIMQLNVENNPTSSDAHVMLAQLQAVKGDKAGAIVSLEAALKLDPNNSQAKMTLSQLQPPTGESAKTE</sequence>
<evidence type="ECO:0000256" key="7">
    <source>
        <dbReference type="ARBA" id="ARBA00022982"/>
    </source>
</evidence>
<keyword evidence="7" id="KW-0249">Electron transport</keyword>
<evidence type="ECO:0000256" key="9">
    <source>
        <dbReference type="PROSITE-ProRule" id="PRU00339"/>
    </source>
</evidence>
<evidence type="ECO:0000313" key="12">
    <source>
        <dbReference type="Proteomes" id="UP000648239"/>
    </source>
</evidence>
<dbReference type="Gene3D" id="1.25.40.10">
    <property type="entry name" value="Tetratricopeptide repeat domain"/>
    <property type="match status" value="1"/>
</dbReference>
<keyword evidence="8" id="KW-0408">Iron</keyword>
<dbReference type="Pfam" id="PF14559">
    <property type="entry name" value="TPR_19"/>
    <property type="match status" value="1"/>
</dbReference>
<name>A0A8J6Y7L3_9BACT</name>
<evidence type="ECO:0000256" key="5">
    <source>
        <dbReference type="ARBA" id="ARBA00022617"/>
    </source>
</evidence>
<gene>
    <name evidence="11" type="ORF">IFK94_11775</name>
</gene>
<evidence type="ECO:0000256" key="3">
    <source>
        <dbReference type="ARBA" id="ARBA00022448"/>
    </source>
</evidence>
<keyword evidence="10" id="KW-0732">Signal</keyword>
<dbReference type="EMBL" id="JACXWD010000043">
    <property type="protein sequence ID" value="MBD3868795.1"/>
    <property type="molecule type" value="Genomic_DNA"/>
</dbReference>
<comment type="function">
    <text evidence="1">The reaction center of purple bacteria contains a tightly bound cytochrome molecule which re-reduces the photo oxidized primary electron donor.</text>
</comment>
<dbReference type="GO" id="GO:0009055">
    <property type="term" value="F:electron transfer activity"/>
    <property type="evidence" value="ECO:0007669"/>
    <property type="project" value="InterPro"/>
</dbReference>
<dbReference type="InterPro" id="IPR019734">
    <property type="entry name" value="TPR_rpt"/>
</dbReference>
<dbReference type="NCBIfam" id="NF033196">
    <property type="entry name" value="c_type_nonphoto"/>
    <property type="match status" value="1"/>
</dbReference>
<dbReference type="GO" id="GO:0019684">
    <property type="term" value="P:photosynthesis, light reaction"/>
    <property type="evidence" value="ECO:0007669"/>
    <property type="project" value="InterPro"/>
</dbReference>
<evidence type="ECO:0000256" key="1">
    <source>
        <dbReference type="ARBA" id="ARBA00003196"/>
    </source>
</evidence>
<dbReference type="InterPro" id="IPR003158">
    <property type="entry name" value="Photosyn_RC_cyt_c-su"/>
</dbReference>
<feature type="chain" id="PRO_5035207833" description="Photosynthetic reaction center cytochrome c subunit" evidence="10">
    <location>
        <begin position="28"/>
        <end position="258"/>
    </location>
</feature>
<dbReference type="GO" id="GO:0030077">
    <property type="term" value="C:plasma membrane light-harvesting complex"/>
    <property type="evidence" value="ECO:0007669"/>
    <property type="project" value="InterPro"/>
</dbReference>
<evidence type="ECO:0000256" key="10">
    <source>
        <dbReference type="SAM" id="SignalP"/>
    </source>
</evidence>
<dbReference type="Gene3D" id="1.10.468.10">
    <property type="entry name" value="Photosynthetic Reaction Center, subunit C, domain 2"/>
    <property type="match status" value="1"/>
</dbReference>